<organism evidence="1 2">
    <name type="scientific">Collybiopsis luxurians FD-317 M1</name>
    <dbReference type="NCBI Taxonomy" id="944289"/>
    <lineage>
        <taxon>Eukaryota</taxon>
        <taxon>Fungi</taxon>
        <taxon>Dikarya</taxon>
        <taxon>Basidiomycota</taxon>
        <taxon>Agaricomycotina</taxon>
        <taxon>Agaricomycetes</taxon>
        <taxon>Agaricomycetidae</taxon>
        <taxon>Agaricales</taxon>
        <taxon>Marasmiineae</taxon>
        <taxon>Omphalotaceae</taxon>
        <taxon>Collybiopsis</taxon>
        <taxon>Collybiopsis luxurians</taxon>
    </lineage>
</organism>
<accession>A0A0D0CHF4</accession>
<dbReference type="EMBL" id="KN834769">
    <property type="protein sequence ID" value="KIK62069.1"/>
    <property type="molecule type" value="Genomic_DNA"/>
</dbReference>
<proteinExistence type="predicted"/>
<evidence type="ECO:0008006" key="3">
    <source>
        <dbReference type="Google" id="ProtNLM"/>
    </source>
</evidence>
<dbReference type="AlphaFoldDB" id="A0A0D0CHF4"/>
<protein>
    <recommendedName>
        <fullName evidence="3">F-box domain-containing protein</fullName>
    </recommendedName>
</protein>
<reference evidence="1 2" key="1">
    <citation type="submission" date="2014-04" db="EMBL/GenBank/DDBJ databases">
        <title>Evolutionary Origins and Diversification of the Mycorrhizal Mutualists.</title>
        <authorList>
            <consortium name="DOE Joint Genome Institute"/>
            <consortium name="Mycorrhizal Genomics Consortium"/>
            <person name="Kohler A."/>
            <person name="Kuo A."/>
            <person name="Nagy L.G."/>
            <person name="Floudas D."/>
            <person name="Copeland A."/>
            <person name="Barry K.W."/>
            <person name="Cichocki N."/>
            <person name="Veneault-Fourrey C."/>
            <person name="LaButti K."/>
            <person name="Lindquist E.A."/>
            <person name="Lipzen A."/>
            <person name="Lundell T."/>
            <person name="Morin E."/>
            <person name="Murat C."/>
            <person name="Riley R."/>
            <person name="Ohm R."/>
            <person name="Sun H."/>
            <person name="Tunlid A."/>
            <person name="Henrissat B."/>
            <person name="Grigoriev I.V."/>
            <person name="Hibbett D.S."/>
            <person name="Martin F."/>
        </authorList>
    </citation>
    <scope>NUCLEOTIDE SEQUENCE [LARGE SCALE GENOMIC DNA]</scope>
    <source>
        <strain evidence="1 2">FD-317 M1</strain>
    </source>
</reference>
<keyword evidence="2" id="KW-1185">Reference proteome</keyword>
<name>A0A0D0CHF4_9AGAR</name>
<gene>
    <name evidence="1" type="ORF">GYMLUDRAFT_165453</name>
</gene>
<dbReference type="OrthoDB" id="3063971at2759"/>
<evidence type="ECO:0000313" key="2">
    <source>
        <dbReference type="Proteomes" id="UP000053593"/>
    </source>
</evidence>
<feature type="non-terminal residue" evidence="1">
    <location>
        <position position="172"/>
    </location>
</feature>
<dbReference type="HOGENOM" id="CLU_018544_3_0_1"/>
<sequence>MSSRLVWDTAASPFAPVIGTNYAPSLVELVKLKAALVEPQQELYRLESEIAHVQAILDGLLSEKRVEAYIEAHEALMSPIRQIPSETLAEIFMQCLPLDSGYGLRSLKYAPLLMTRICRDWQRIAIETPRLWGSLHIYFPPHLSQDAAFRRIAGVKLWLQRTGSVLPISISL</sequence>
<evidence type="ECO:0000313" key="1">
    <source>
        <dbReference type="EMBL" id="KIK62069.1"/>
    </source>
</evidence>
<dbReference type="Proteomes" id="UP000053593">
    <property type="component" value="Unassembled WGS sequence"/>
</dbReference>